<proteinExistence type="predicted"/>
<dbReference type="EMBL" id="FOFB01000010">
    <property type="protein sequence ID" value="SEQ44062.1"/>
    <property type="molecule type" value="Genomic_DNA"/>
</dbReference>
<dbReference type="OrthoDB" id="1494730at2"/>
<dbReference type="STRING" id="478744.SAMN05444359_1106"/>
<sequence>MQHKTWIKNYEQDFGRLAEEVGDLRYDSLAEFLKLLARKLSIDAGKDRDRGRRHLSEALNEAKEGLAKAADSIGVAWRICEPYMPSSDEDLPV</sequence>
<gene>
    <name evidence="1" type="ORF">SAMN05444359_1106</name>
</gene>
<organism evidence="1 2">
    <name type="scientific">Neolewinella agarilytica</name>
    <dbReference type="NCBI Taxonomy" id="478744"/>
    <lineage>
        <taxon>Bacteria</taxon>
        <taxon>Pseudomonadati</taxon>
        <taxon>Bacteroidota</taxon>
        <taxon>Saprospiria</taxon>
        <taxon>Saprospirales</taxon>
        <taxon>Lewinellaceae</taxon>
        <taxon>Neolewinella</taxon>
    </lineage>
</organism>
<evidence type="ECO:0000313" key="2">
    <source>
        <dbReference type="Proteomes" id="UP000199021"/>
    </source>
</evidence>
<protein>
    <submittedName>
        <fullName evidence="1">Uncharacterized protein</fullName>
    </submittedName>
</protein>
<dbReference type="RefSeq" id="WP_090167965.1">
    <property type="nucleotide sequence ID" value="NZ_FOFB01000010.1"/>
</dbReference>
<dbReference type="AlphaFoldDB" id="A0A1H9G1M6"/>
<keyword evidence="2" id="KW-1185">Reference proteome</keyword>
<reference evidence="2" key="1">
    <citation type="submission" date="2016-10" db="EMBL/GenBank/DDBJ databases">
        <authorList>
            <person name="Varghese N."/>
            <person name="Submissions S."/>
        </authorList>
    </citation>
    <scope>NUCLEOTIDE SEQUENCE [LARGE SCALE GENOMIC DNA]</scope>
    <source>
        <strain evidence="2">DSM 24740</strain>
    </source>
</reference>
<name>A0A1H9G1M6_9BACT</name>
<dbReference type="InParanoid" id="A0A1H9G1M6"/>
<accession>A0A1H9G1M6</accession>
<evidence type="ECO:0000313" key="1">
    <source>
        <dbReference type="EMBL" id="SEQ44062.1"/>
    </source>
</evidence>
<dbReference type="Proteomes" id="UP000199021">
    <property type="component" value="Unassembled WGS sequence"/>
</dbReference>